<reference evidence="2 3" key="1">
    <citation type="submission" date="2021-07" db="EMBL/GenBank/DDBJ databases">
        <title>The Aristolochia fimbriata genome: insights into angiosperm evolution, floral development and chemical biosynthesis.</title>
        <authorList>
            <person name="Jiao Y."/>
        </authorList>
    </citation>
    <scope>NUCLEOTIDE SEQUENCE [LARGE SCALE GENOMIC DNA]</scope>
    <source>
        <strain evidence="2">IBCAS-2021</strain>
        <tissue evidence="2">Leaf</tissue>
    </source>
</reference>
<feature type="chain" id="PRO_5043641861" evidence="1">
    <location>
        <begin position="29"/>
        <end position="73"/>
    </location>
</feature>
<dbReference type="EMBL" id="JAINDJ010000008">
    <property type="protein sequence ID" value="KAG9440833.1"/>
    <property type="molecule type" value="Genomic_DNA"/>
</dbReference>
<name>A0AAV7DWX9_ARIFI</name>
<protein>
    <submittedName>
        <fullName evidence="2">Uncharacterized protein</fullName>
    </submittedName>
</protein>
<keyword evidence="1" id="KW-0732">Signal</keyword>
<feature type="signal peptide" evidence="1">
    <location>
        <begin position="1"/>
        <end position="28"/>
    </location>
</feature>
<sequence>MDKLRTSVCFALLFCLLVSFIAVHECTANDQPKVGPMRGFCVELSNHKWMCRFFPGHTFDTREECAKVCFFPK</sequence>
<dbReference type="AlphaFoldDB" id="A0AAV7DWX9"/>
<evidence type="ECO:0000256" key="1">
    <source>
        <dbReference type="SAM" id="SignalP"/>
    </source>
</evidence>
<accession>A0AAV7DWX9</accession>
<evidence type="ECO:0000313" key="2">
    <source>
        <dbReference type="EMBL" id="KAG9440833.1"/>
    </source>
</evidence>
<evidence type="ECO:0000313" key="3">
    <source>
        <dbReference type="Proteomes" id="UP000825729"/>
    </source>
</evidence>
<dbReference type="Proteomes" id="UP000825729">
    <property type="component" value="Unassembled WGS sequence"/>
</dbReference>
<gene>
    <name evidence="2" type="ORF">H6P81_020998</name>
</gene>
<proteinExistence type="predicted"/>
<keyword evidence="3" id="KW-1185">Reference proteome</keyword>
<organism evidence="2 3">
    <name type="scientific">Aristolochia fimbriata</name>
    <name type="common">White veined hardy Dutchman's pipe vine</name>
    <dbReference type="NCBI Taxonomy" id="158543"/>
    <lineage>
        <taxon>Eukaryota</taxon>
        <taxon>Viridiplantae</taxon>
        <taxon>Streptophyta</taxon>
        <taxon>Embryophyta</taxon>
        <taxon>Tracheophyta</taxon>
        <taxon>Spermatophyta</taxon>
        <taxon>Magnoliopsida</taxon>
        <taxon>Magnoliidae</taxon>
        <taxon>Piperales</taxon>
        <taxon>Aristolochiaceae</taxon>
        <taxon>Aristolochia</taxon>
    </lineage>
</organism>
<comment type="caution">
    <text evidence="2">The sequence shown here is derived from an EMBL/GenBank/DDBJ whole genome shotgun (WGS) entry which is preliminary data.</text>
</comment>